<dbReference type="InterPro" id="IPR045397">
    <property type="entry name" value="TumE-like"/>
</dbReference>
<name>A0A1S1P258_METEX</name>
<sequence>MRAALVIRRRVIFGDRDFAELVVWRVPEPVPPSAHRFKYRLVYIVDGVRVIGFDNERGKGDHRHDGGAETPYHFLGVDRLLDDFVAAVESWRRDHGKD</sequence>
<evidence type="ECO:0000313" key="1">
    <source>
        <dbReference type="EMBL" id="OHV17043.1"/>
    </source>
</evidence>
<dbReference type="EMBL" id="MNAO01000066">
    <property type="protein sequence ID" value="OHV17043.1"/>
    <property type="molecule type" value="Genomic_DNA"/>
</dbReference>
<proteinExistence type="predicted"/>
<reference evidence="1 2" key="1">
    <citation type="submission" date="2016-10" db="EMBL/GenBank/DDBJ databases">
        <title>Draft genome sequence of Methylobacterium extorquens CP3, a seed endophyte of Crotalaria pumila with plant growth-promoting and metal tolerance properties.</title>
        <authorList>
            <person name="Sanchez-Lopez A.S."/>
            <person name="Van Hamme J.D."/>
            <person name="Thijs S."/>
            <person name="Mcammond B.M."/>
            <person name="Stevens V."/>
            <person name="Gonzalez-Chavez M.D.C."/>
            <person name="Vangronsveld J."/>
        </authorList>
    </citation>
    <scope>NUCLEOTIDE SEQUENCE [LARGE SCALE GENOMIC DNA]</scope>
    <source>
        <strain evidence="1 2">CP3</strain>
    </source>
</reference>
<dbReference type="AlphaFoldDB" id="A0A1S1P258"/>
<gene>
    <name evidence="1" type="ORF">BK022_08115</name>
</gene>
<dbReference type="Pfam" id="PF20126">
    <property type="entry name" value="TumE"/>
    <property type="match status" value="1"/>
</dbReference>
<accession>A0A1S1P258</accession>
<comment type="caution">
    <text evidence="1">The sequence shown here is derived from an EMBL/GenBank/DDBJ whole genome shotgun (WGS) entry which is preliminary data.</text>
</comment>
<protein>
    <submittedName>
        <fullName evidence="1">Uncharacterized protein</fullName>
    </submittedName>
</protein>
<evidence type="ECO:0000313" key="2">
    <source>
        <dbReference type="Proteomes" id="UP000180215"/>
    </source>
</evidence>
<organism evidence="1 2">
    <name type="scientific">Methylorubrum extorquens</name>
    <name type="common">Methylobacterium dichloromethanicum</name>
    <name type="synonym">Methylobacterium extorquens</name>
    <dbReference type="NCBI Taxonomy" id="408"/>
    <lineage>
        <taxon>Bacteria</taxon>
        <taxon>Pseudomonadati</taxon>
        <taxon>Pseudomonadota</taxon>
        <taxon>Alphaproteobacteria</taxon>
        <taxon>Hyphomicrobiales</taxon>
        <taxon>Methylobacteriaceae</taxon>
        <taxon>Methylorubrum</taxon>
    </lineage>
</organism>
<dbReference type="Proteomes" id="UP000180215">
    <property type="component" value="Unassembled WGS sequence"/>
</dbReference>